<dbReference type="AlphaFoldDB" id="A0A2T0FJN6"/>
<dbReference type="EMBL" id="NDIQ01000021">
    <property type="protein sequence ID" value="PRT55189.1"/>
    <property type="molecule type" value="Genomic_DNA"/>
</dbReference>
<evidence type="ECO:0000259" key="2">
    <source>
        <dbReference type="PROSITE" id="PS50800"/>
    </source>
</evidence>
<dbReference type="Pfam" id="PF10281">
    <property type="entry name" value="Ish1"/>
    <property type="match status" value="2"/>
</dbReference>
<dbReference type="STRING" id="45607.A0A2T0FJN6"/>
<protein>
    <submittedName>
        <fullName evidence="3">Meiotic sister chromatid recombination protein 1</fullName>
    </submittedName>
</protein>
<reference evidence="3 4" key="1">
    <citation type="submission" date="2017-04" db="EMBL/GenBank/DDBJ databases">
        <title>Genome sequencing of [Candida] sorbophila.</title>
        <authorList>
            <person name="Ahn J.O."/>
        </authorList>
    </citation>
    <scope>NUCLEOTIDE SEQUENCE [LARGE SCALE GENOMIC DNA]</scope>
    <source>
        <strain evidence="3 4">DS02</strain>
    </source>
</reference>
<dbReference type="InterPro" id="IPR018803">
    <property type="entry name" value="Ish1/Msc1-like"/>
</dbReference>
<dbReference type="Proteomes" id="UP000238350">
    <property type="component" value="Unassembled WGS sequence"/>
</dbReference>
<feature type="domain" description="SAP" evidence="2">
    <location>
        <begin position="173"/>
        <end position="207"/>
    </location>
</feature>
<dbReference type="GeneID" id="36516557"/>
<dbReference type="OrthoDB" id="2527403at2759"/>
<evidence type="ECO:0000313" key="4">
    <source>
        <dbReference type="Proteomes" id="UP000238350"/>
    </source>
</evidence>
<sequence length="343" mass="39099">MRFFVLLGLLTPAVLASFFDTDAGKRVSAHLEQLGDAVIDVKGQLSDNVFDSWSKEDLEAWLQSHNIEFEDSLEAAKEHKDLLFEDFTAKADSVGDSVGDAGQKILSKGKEYYESLAENVVELWNDNKLLEYIHERGIKEPAEYTHDQLVKLAQSAKDNMPEMPNGHFSRNWFSGWSRDDLTDALKKAGHSIEGSRKELVDRVYNVYTDAFSKGQEVGEKAQKNAETINNDVQSSFMHWKEATFDKWSLDDLKEYCSDFSDEVASKRDDLVAQAKANYDQVAKNLRPKINNLRKPRVARPHASKQIVAKLNTYWAMASPYVYSVYAPIHKAFLQFYAFVRSKF</sequence>
<dbReference type="PROSITE" id="PS50800">
    <property type="entry name" value="SAP"/>
    <property type="match status" value="1"/>
</dbReference>
<keyword evidence="1" id="KW-0732">Signal</keyword>
<gene>
    <name evidence="3" type="ORF">B9G98_02809</name>
</gene>
<accession>A0A2T0FJN6</accession>
<dbReference type="InterPro" id="IPR003034">
    <property type="entry name" value="SAP_dom"/>
</dbReference>
<organism evidence="3 4">
    <name type="scientific">Wickerhamiella sorbophila</name>
    <dbReference type="NCBI Taxonomy" id="45607"/>
    <lineage>
        <taxon>Eukaryota</taxon>
        <taxon>Fungi</taxon>
        <taxon>Dikarya</taxon>
        <taxon>Ascomycota</taxon>
        <taxon>Saccharomycotina</taxon>
        <taxon>Dipodascomycetes</taxon>
        <taxon>Dipodascales</taxon>
        <taxon>Trichomonascaceae</taxon>
        <taxon>Wickerhamiella</taxon>
    </lineage>
</organism>
<proteinExistence type="predicted"/>
<evidence type="ECO:0000256" key="1">
    <source>
        <dbReference type="SAM" id="SignalP"/>
    </source>
</evidence>
<keyword evidence="4" id="KW-1185">Reference proteome</keyword>
<dbReference type="RefSeq" id="XP_024665134.1">
    <property type="nucleotide sequence ID" value="XM_024809366.1"/>
</dbReference>
<feature type="signal peptide" evidence="1">
    <location>
        <begin position="1"/>
        <end position="16"/>
    </location>
</feature>
<name>A0A2T0FJN6_9ASCO</name>
<evidence type="ECO:0000313" key="3">
    <source>
        <dbReference type="EMBL" id="PRT55189.1"/>
    </source>
</evidence>
<comment type="caution">
    <text evidence="3">The sequence shown here is derived from an EMBL/GenBank/DDBJ whole genome shotgun (WGS) entry which is preliminary data.</text>
</comment>
<feature type="chain" id="PRO_5015504988" evidence="1">
    <location>
        <begin position="17"/>
        <end position="343"/>
    </location>
</feature>